<organism evidence="2 3">
    <name type="scientific">Caerostris extrusa</name>
    <name type="common">Bark spider</name>
    <name type="synonym">Caerostris bankana</name>
    <dbReference type="NCBI Taxonomy" id="172846"/>
    <lineage>
        <taxon>Eukaryota</taxon>
        <taxon>Metazoa</taxon>
        <taxon>Ecdysozoa</taxon>
        <taxon>Arthropoda</taxon>
        <taxon>Chelicerata</taxon>
        <taxon>Arachnida</taxon>
        <taxon>Araneae</taxon>
        <taxon>Araneomorphae</taxon>
        <taxon>Entelegynae</taxon>
        <taxon>Araneoidea</taxon>
        <taxon>Araneidae</taxon>
        <taxon>Caerostris</taxon>
    </lineage>
</organism>
<accession>A0AAV4QTB9</accession>
<dbReference type="InterPro" id="IPR044880">
    <property type="entry name" value="NCX_ion-bd_dom_sf"/>
</dbReference>
<keyword evidence="1" id="KW-0472">Membrane</keyword>
<proteinExistence type="predicted"/>
<dbReference type="EMBL" id="BPLR01006839">
    <property type="protein sequence ID" value="GIY12705.1"/>
    <property type="molecule type" value="Genomic_DNA"/>
</dbReference>
<name>A0AAV4QTB9_CAEEX</name>
<keyword evidence="1" id="KW-1133">Transmembrane helix</keyword>
<protein>
    <submittedName>
        <fullName evidence="2">Uncharacterized protein</fullName>
    </submittedName>
</protein>
<feature type="transmembrane region" description="Helical" evidence="1">
    <location>
        <begin position="12"/>
        <end position="32"/>
    </location>
</feature>
<dbReference type="AlphaFoldDB" id="A0AAV4QTB9"/>
<keyword evidence="3" id="KW-1185">Reference proteome</keyword>
<evidence type="ECO:0000313" key="3">
    <source>
        <dbReference type="Proteomes" id="UP001054945"/>
    </source>
</evidence>
<keyword evidence="1" id="KW-0812">Transmembrane</keyword>
<dbReference type="Gene3D" id="1.20.1420.30">
    <property type="entry name" value="NCX, central ion-binding region"/>
    <property type="match status" value="1"/>
</dbReference>
<reference evidence="2 3" key="1">
    <citation type="submission" date="2021-06" db="EMBL/GenBank/DDBJ databases">
        <title>Caerostris extrusa draft genome.</title>
        <authorList>
            <person name="Kono N."/>
            <person name="Arakawa K."/>
        </authorList>
    </citation>
    <scope>NUCLEOTIDE SEQUENCE [LARGE SCALE GENOMIC DNA]</scope>
</reference>
<feature type="transmembrane region" description="Helical" evidence="1">
    <location>
        <begin position="74"/>
        <end position="92"/>
    </location>
</feature>
<dbReference type="Proteomes" id="UP001054945">
    <property type="component" value="Unassembled WGS sequence"/>
</dbReference>
<gene>
    <name evidence="2" type="primary">Slc8b1_1</name>
    <name evidence="2" type="ORF">CEXT_426091</name>
</gene>
<sequence>MYIRENIYNGTLIISSALLLGVGVPCIIELIGDGGAGMELKYTPLTTILFSALAASLLSTVIVMIVCRFKTKRAYGVYLIGLYLCFLVTALLKESKVF</sequence>
<feature type="transmembrane region" description="Helical" evidence="1">
    <location>
        <begin position="44"/>
        <end position="67"/>
    </location>
</feature>
<evidence type="ECO:0000313" key="2">
    <source>
        <dbReference type="EMBL" id="GIY12705.1"/>
    </source>
</evidence>
<comment type="caution">
    <text evidence="2">The sequence shown here is derived from an EMBL/GenBank/DDBJ whole genome shotgun (WGS) entry which is preliminary data.</text>
</comment>
<evidence type="ECO:0000256" key="1">
    <source>
        <dbReference type="SAM" id="Phobius"/>
    </source>
</evidence>